<dbReference type="PANTHER" id="PTHR46986:SF1">
    <property type="entry name" value="ENDORIBONUCLEASE YBEY, CHLOROPLASTIC"/>
    <property type="match status" value="1"/>
</dbReference>
<proteinExistence type="inferred from homology"/>
<evidence type="ECO:0000256" key="8">
    <source>
        <dbReference type="ARBA" id="ARBA00022833"/>
    </source>
</evidence>
<gene>
    <name evidence="9" type="primary">ybeY</name>
    <name evidence="10" type="ORF">SAMN05421737_10757</name>
</gene>
<dbReference type="InterPro" id="IPR020549">
    <property type="entry name" value="YbeY_CS"/>
</dbReference>
<dbReference type="OrthoDB" id="9807740at2"/>
<evidence type="ECO:0000256" key="3">
    <source>
        <dbReference type="ARBA" id="ARBA00022552"/>
    </source>
</evidence>
<comment type="function">
    <text evidence="9">Single strand-specific metallo-endoribonuclease involved in late-stage 70S ribosome quality control and in maturation of the 3' terminus of the 16S rRNA.</text>
</comment>
<keyword evidence="5 9" id="KW-0479">Metal-binding</keyword>
<evidence type="ECO:0000256" key="2">
    <source>
        <dbReference type="ARBA" id="ARBA00022517"/>
    </source>
</evidence>
<keyword evidence="4 9" id="KW-0540">Nuclease</keyword>
<dbReference type="NCBIfam" id="TIGR00043">
    <property type="entry name" value="rRNA maturation RNase YbeY"/>
    <property type="match status" value="1"/>
</dbReference>
<dbReference type="Proteomes" id="UP000242662">
    <property type="component" value="Unassembled WGS sequence"/>
</dbReference>
<keyword evidence="7 9" id="KW-0378">Hydrolase</keyword>
<evidence type="ECO:0000256" key="6">
    <source>
        <dbReference type="ARBA" id="ARBA00022759"/>
    </source>
</evidence>
<dbReference type="STRING" id="1464122.SAMN05421737_10757"/>
<dbReference type="RefSeq" id="WP_090775882.1">
    <property type="nucleotide sequence ID" value="NZ_FMYM01000007.1"/>
</dbReference>
<comment type="cofactor">
    <cofactor evidence="9">
        <name>Zn(2+)</name>
        <dbReference type="ChEBI" id="CHEBI:29105"/>
    </cofactor>
    <text evidence="9">Binds 1 zinc ion.</text>
</comment>
<keyword evidence="6 9" id="KW-0255">Endonuclease</keyword>
<dbReference type="InterPro" id="IPR023091">
    <property type="entry name" value="MetalPrtase_cat_dom_sf_prd"/>
</dbReference>
<accession>A0A1G6KJZ8</accession>
<evidence type="ECO:0000313" key="10">
    <source>
        <dbReference type="EMBL" id="SDC31257.1"/>
    </source>
</evidence>
<keyword evidence="11" id="KW-1185">Reference proteome</keyword>
<dbReference type="AlphaFoldDB" id="A0A1G6KJZ8"/>
<evidence type="ECO:0000256" key="5">
    <source>
        <dbReference type="ARBA" id="ARBA00022723"/>
    </source>
</evidence>
<dbReference type="GO" id="GO:0006364">
    <property type="term" value="P:rRNA processing"/>
    <property type="evidence" value="ECO:0007669"/>
    <property type="project" value="UniProtKB-UniRule"/>
</dbReference>
<name>A0A1G6KJZ8_9BACI</name>
<keyword evidence="3 9" id="KW-0698">rRNA processing</keyword>
<keyword evidence="2 9" id="KW-0690">Ribosome biogenesis</keyword>
<evidence type="ECO:0000256" key="1">
    <source>
        <dbReference type="ARBA" id="ARBA00010875"/>
    </source>
</evidence>
<sequence>MLEIEVTDETNTLTSAQLTIAKQVLTHAAAEENVSRLSEVSVTFVDEKEIQSLNATHRGLDKATDVLSFALHDGEEEVDLILPEGMRDMLGDIVISVPHIERQASEYGHTYERELAFLLVHGFLHLLGYDHMNETDEKKMFTRQEEILQSYGLGRPQS</sequence>
<feature type="binding site" evidence="9">
    <location>
        <position position="125"/>
    </location>
    <ligand>
        <name>Zn(2+)</name>
        <dbReference type="ChEBI" id="CHEBI:29105"/>
        <note>catalytic</note>
    </ligand>
</feature>
<reference evidence="11" key="1">
    <citation type="submission" date="2016-09" db="EMBL/GenBank/DDBJ databases">
        <authorList>
            <person name="Varghese N."/>
            <person name="Submissions S."/>
        </authorList>
    </citation>
    <scope>NUCLEOTIDE SEQUENCE [LARGE SCALE GENOMIC DNA]</scope>
    <source>
        <strain evidence="11">25nlg</strain>
    </source>
</reference>
<dbReference type="PROSITE" id="PS01306">
    <property type="entry name" value="UPF0054"/>
    <property type="match status" value="1"/>
</dbReference>
<evidence type="ECO:0000313" key="11">
    <source>
        <dbReference type="Proteomes" id="UP000242662"/>
    </source>
</evidence>
<comment type="subcellular location">
    <subcellularLocation>
        <location evidence="9">Cytoplasm</location>
    </subcellularLocation>
</comment>
<dbReference type="GO" id="GO:0008270">
    <property type="term" value="F:zinc ion binding"/>
    <property type="evidence" value="ECO:0007669"/>
    <property type="project" value="UniProtKB-UniRule"/>
</dbReference>
<feature type="binding site" evidence="9">
    <location>
        <position position="131"/>
    </location>
    <ligand>
        <name>Zn(2+)</name>
        <dbReference type="ChEBI" id="CHEBI:29105"/>
        <note>catalytic</note>
    </ligand>
</feature>
<dbReference type="Pfam" id="PF02130">
    <property type="entry name" value="YbeY"/>
    <property type="match status" value="1"/>
</dbReference>
<evidence type="ECO:0000256" key="9">
    <source>
        <dbReference type="HAMAP-Rule" id="MF_00009"/>
    </source>
</evidence>
<dbReference type="EMBL" id="FMYM01000007">
    <property type="protein sequence ID" value="SDC31257.1"/>
    <property type="molecule type" value="Genomic_DNA"/>
</dbReference>
<keyword evidence="9" id="KW-0963">Cytoplasm</keyword>
<dbReference type="EC" id="3.1.-.-" evidence="9"/>
<dbReference type="SUPFAM" id="SSF55486">
    <property type="entry name" value="Metalloproteases ('zincins'), catalytic domain"/>
    <property type="match status" value="1"/>
</dbReference>
<dbReference type="PANTHER" id="PTHR46986">
    <property type="entry name" value="ENDORIBONUCLEASE YBEY, CHLOROPLASTIC"/>
    <property type="match status" value="1"/>
</dbReference>
<feature type="binding site" evidence="9">
    <location>
        <position position="121"/>
    </location>
    <ligand>
        <name>Zn(2+)</name>
        <dbReference type="ChEBI" id="CHEBI:29105"/>
        <note>catalytic</note>
    </ligand>
</feature>
<dbReference type="GO" id="GO:0004222">
    <property type="term" value="F:metalloendopeptidase activity"/>
    <property type="evidence" value="ECO:0007669"/>
    <property type="project" value="InterPro"/>
</dbReference>
<dbReference type="GO" id="GO:0004521">
    <property type="term" value="F:RNA endonuclease activity"/>
    <property type="evidence" value="ECO:0007669"/>
    <property type="project" value="UniProtKB-UniRule"/>
</dbReference>
<keyword evidence="8 9" id="KW-0862">Zinc</keyword>
<dbReference type="HAMAP" id="MF_00009">
    <property type="entry name" value="Endoribonucl_YbeY"/>
    <property type="match status" value="1"/>
</dbReference>
<organism evidence="10 11">
    <name type="scientific">Shouchella lonarensis</name>
    <dbReference type="NCBI Taxonomy" id="1464122"/>
    <lineage>
        <taxon>Bacteria</taxon>
        <taxon>Bacillati</taxon>
        <taxon>Bacillota</taxon>
        <taxon>Bacilli</taxon>
        <taxon>Bacillales</taxon>
        <taxon>Bacillaceae</taxon>
        <taxon>Shouchella</taxon>
    </lineage>
</organism>
<comment type="similarity">
    <text evidence="1 9">Belongs to the endoribonuclease YbeY family.</text>
</comment>
<dbReference type="GO" id="GO:0005737">
    <property type="term" value="C:cytoplasm"/>
    <property type="evidence" value="ECO:0007669"/>
    <property type="project" value="UniProtKB-SubCell"/>
</dbReference>
<evidence type="ECO:0000256" key="4">
    <source>
        <dbReference type="ARBA" id="ARBA00022722"/>
    </source>
</evidence>
<evidence type="ECO:0000256" key="7">
    <source>
        <dbReference type="ARBA" id="ARBA00022801"/>
    </source>
</evidence>
<dbReference type="Gene3D" id="3.40.390.30">
    <property type="entry name" value="Metalloproteases ('zincins'), catalytic domain"/>
    <property type="match status" value="1"/>
</dbReference>
<protein>
    <recommendedName>
        <fullName evidence="9">Endoribonuclease YbeY</fullName>
        <ecNumber evidence="9">3.1.-.-</ecNumber>
    </recommendedName>
</protein>
<dbReference type="InterPro" id="IPR002036">
    <property type="entry name" value="YbeY"/>
</dbReference>